<keyword evidence="3" id="KW-1185">Reference proteome</keyword>
<dbReference type="Proteomes" id="UP001172102">
    <property type="component" value="Unassembled WGS sequence"/>
</dbReference>
<gene>
    <name evidence="2" type="ORF">B0H67DRAFT_572907</name>
</gene>
<evidence type="ECO:0000313" key="2">
    <source>
        <dbReference type="EMBL" id="KAK0719320.1"/>
    </source>
</evidence>
<reference evidence="2" key="1">
    <citation type="submission" date="2023-06" db="EMBL/GenBank/DDBJ databases">
        <title>Genome-scale phylogeny and comparative genomics of the fungal order Sordariales.</title>
        <authorList>
            <consortium name="Lawrence Berkeley National Laboratory"/>
            <person name="Hensen N."/>
            <person name="Bonometti L."/>
            <person name="Westerberg I."/>
            <person name="Brannstrom I.O."/>
            <person name="Guillou S."/>
            <person name="Cros-Aarteil S."/>
            <person name="Calhoun S."/>
            <person name="Haridas S."/>
            <person name="Kuo A."/>
            <person name="Mondo S."/>
            <person name="Pangilinan J."/>
            <person name="Riley R."/>
            <person name="Labutti K."/>
            <person name="Andreopoulos B."/>
            <person name="Lipzen A."/>
            <person name="Chen C."/>
            <person name="Yanf M."/>
            <person name="Daum C."/>
            <person name="Ng V."/>
            <person name="Clum A."/>
            <person name="Steindorff A."/>
            <person name="Ohm R."/>
            <person name="Martin F."/>
            <person name="Silar P."/>
            <person name="Natvig D."/>
            <person name="Lalanne C."/>
            <person name="Gautier V."/>
            <person name="Ament-Velasquez S.L."/>
            <person name="Kruys A."/>
            <person name="Hutchinson M.I."/>
            <person name="Powell A.J."/>
            <person name="Barry K."/>
            <person name="Miller A.N."/>
            <person name="Grigoriev I.V."/>
            <person name="Debuchy R."/>
            <person name="Gladieux P."/>
            <person name="Thoren M.H."/>
            <person name="Johannesson H."/>
        </authorList>
    </citation>
    <scope>NUCLEOTIDE SEQUENCE</scope>
    <source>
        <strain evidence="2">SMH4607-1</strain>
    </source>
</reference>
<comment type="caution">
    <text evidence="2">The sequence shown here is derived from an EMBL/GenBank/DDBJ whole genome shotgun (WGS) entry which is preliminary data.</text>
</comment>
<evidence type="ECO:0000256" key="1">
    <source>
        <dbReference type="SAM" id="MobiDB-lite"/>
    </source>
</evidence>
<feature type="compositionally biased region" description="Basic and acidic residues" evidence="1">
    <location>
        <begin position="216"/>
        <end position="229"/>
    </location>
</feature>
<feature type="compositionally biased region" description="Pro residues" evidence="1">
    <location>
        <begin position="10"/>
        <end position="19"/>
    </location>
</feature>
<sequence length="229" mass="26023">MLPLLHPTEPQSPQPPPPRHTSRRHHGTANTSPRQHQKPSSQPHIHVHALRQVSLKPPQRRSEHNTHQQPMHNSEDRISSRRPKQPHAHPIPIMSLQPLHILLRSLRQRTESPQVQERQTLTAHPPLPPPNSPLGHRQQTHHDHGANVQHERQPRQRHSEAKQAIAEDRCPEGVGALESPFRRVVVRFETLVFCRGDIWQSAGCAGEGLDEGEWVEGGRRAAREDSAGY</sequence>
<feature type="region of interest" description="Disordered" evidence="1">
    <location>
        <begin position="1"/>
        <end position="96"/>
    </location>
</feature>
<feature type="region of interest" description="Disordered" evidence="1">
    <location>
        <begin position="210"/>
        <end position="229"/>
    </location>
</feature>
<organism evidence="2 3">
    <name type="scientific">Lasiosphaeris hirsuta</name>
    <dbReference type="NCBI Taxonomy" id="260670"/>
    <lineage>
        <taxon>Eukaryota</taxon>
        <taxon>Fungi</taxon>
        <taxon>Dikarya</taxon>
        <taxon>Ascomycota</taxon>
        <taxon>Pezizomycotina</taxon>
        <taxon>Sordariomycetes</taxon>
        <taxon>Sordariomycetidae</taxon>
        <taxon>Sordariales</taxon>
        <taxon>Lasiosphaeriaceae</taxon>
        <taxon>Lasiosphaeris</taxon>
    </lineage>
</organism>
<dbReference type="AlphaFoldDB" id="A0AA40ANX6"/>
<name>A0AA40ANX6_9PEZI</name>
<feature type="compositionally biased region" description="Polar residues" evidence="1">
    <location>
        <begin position="28"/>
        <end position="43"/>
    </location>
</feature>
<feature type="compositionally biased region" description="Polar residues" evidence="1">
    <location>
        <begin position="111"/>
        <end position="122"/>
    </location>
</feature>
<dbReference type="EMBL" id="JAUKUA010000003">
    <property type="protein sequence ID" value="KAK0719320.1"/>
    <property type="molecule type" value="Genomic_DNA"/>
</dbReference>
<proteinExistence type="predicted"/>
<feature type="compositionally biased region" description="Basic and acidic residues" evidence="1">
    <location>
        <begin position="140"/>
        <end position="166"/>
    </location>
</feature>
<accession>A0AA40ANX6</accession>
<feature type="region of interest" description="Disordered" evidence="1">
    <location>
        <begin position="109"/>
        <end position="166"/>
    </location>
</feature>
<evidence type="ECO:0000313" key="3">
    <source>
        <dbReference type="Proteomes" id="UP001172102"/>
    </source>
</evidence>
<protein>
    <submittedName>
        <fullName evidence="2">Uncharacterized protein</fullName>
    </submittedName>
</protein>